<evidence type="ECO:0000256" key="1">
    <source>
        <dbReference type="ARBA" id="ARBA00022741"/>
    </source>
</evidence>
<dbReference type="InterPro" id="IPR011009">
    <property type="entry name" value="Kinase-like_dom_sf"/>
</dbReference>
<dbReference type="GO" id="GO:0004672">
    <property type="term" value="F:protein kinase activity"/>
    <property type="evidence" value="ECO:0007669"/>
    <property type="project" value="InterPro"/>
</dbReference>
<dbReference type="Pfam" id="PF07714">
    <property type="entry name" value="PK_Tyr_Ser-Thr"/>
    <property type="match status" value="1"/>
</dbReference>
<dbReference type="InterPro" id="IPR001245">
    <property type="entry name" value="Ser-Thr/Tyr_kinase_cat_dom"/>
</dbReference>
<dbReference type="InterPro" id="IPR045274">
    <property type="entry name" value="WAK-like"/>
</dbReference>
<dbReference type="AlphaFoldDB" id="A0A804HY52"/>
<dbReference type="Proteomes" id="UP000012960">
    <property type="component" value="Unplaced"/>
</dbReference>
<evidence type="ECO:0000313" key="4">
    <source>
        <dbReference type="EMBL" id="CAG1860770.1"/>
    </source>
</evidence>
<dbReference type="InParanoid" id="A0A804HY52"/>
<dbReference type="PANTHER" id="PTHR27005">
    <property type="entry name" value="WALL-ASSOCIATED RECEPTOR KINASE-LIKE 21"/>
    <property type="match status" value="1"/>
</dbReference>
<gene>
    <name evidence="4" type="ORF">GSMUA_56640.1</name>
</gene>
<dbReference type="EnsemblPlants" id="Ma02_t01460.1">
    <property type="protein sequence ID" value="Ma02_p01460.1"/>
    <property type="gene ID" value="Ma02_g01460"/>
</dbReference>
<organism evidence="5 6">
    <name type="scientific">Musa acuminata subsp. malaccensis</name>
    <name type="common">Wild banana</name>
    <name type="synonym">Musa malaccensis</name>
    <dbReference type="NCBI Taxonomy" id="214687"/>
    <lineage>
        <taxon>Eukaryota</taxon>
        <taxon>Viridiplantae</taxon>
        <taxon>Streptophyta</taxon>
        <taxon>Embryophyta</taxon>
        <taxon>Tracheophyta</taxon>
        <taxon>Spermatophyta</taxon>
        <taxon>Magnoliopsida</taxon>
        <taxon>Liliopsida</taxon>
        <taxon>Zingiberales</taxon>
        <taxon>Musaceae</taxon>
        <taxon>Musa</taxon>
    </lineage>
</organism>
<protein>
    <submittedName>
        <fullName evidence="4">(wild Malaysian banana) hypothetical protein</fullName>
    </submittedName>
</protein>
<reference evidence="4" key="1">
    <citation type="submission" date="2021-03" db="EMBL/GenBank/DDBJ databases">
        <authorList>
            <consortium name="Genoscope - CEA"/>
            <person name="William W."/>
        </authorList>
    </citation>
    <scope>NUCLEOTIDE SEQUENCE</scope>
    <source>
        <strain evidence="4">Doubled-haploid Pahang</strain>
    </source>
</reference>
<evidence type="ECO:0000259" key="3">
    <source>
        <dbReference type="Pfam" id="PF07714"/>
    </source>
</evidence>
<keyword evidence="1" id="KW-0547">Nucleotide-binding</keyword>
<accession>A0A804HY52</accession>
<proteinExistence type="predicted"/>
<dbReference type="FunFam" id="3.30.200.20:FF:001380">
    <property type="entry name" value="Protein kinase superfamily protein"/>
    <property type="match status" value="1"/>
</dbReference>
<feature type="domain" description="Serine-threonine/tyrosine-protein kinase catalytic" evidence="3">
    <location>
        <begin position="4"/>
        <end position="54"/>
    </location>
</feature>
<dbReference type="OMA" id="CISTDAY"/>
<dbReference type="Gramene" id="Ma02_t01460.1">
    <property type="protein sequence ID" value="Ma02_p01460.1"/>
    <property type="gene ID" value="Ma02_g01460"/>
</dbReference>
<dbReference type="PANTHER" id="PTHR27005:SF479">
    <property type="entry name" value="OS06G0706600 PROTEIN"/>
    <property type="match status" value="1"/>
</dbReference>
<dbReference type="SUPFAM" id="SSF56112">
    <property type="entry name" value="Protein kinase-like (PK-like)"/>
    <property type="match status" value="1"/>
</dbReference>
<evidence type="ECO:0000256" key="2">
    <source>
        <dbReference type="ARBA" id="ARBA00022840"/>
    </source>
</evidence>
<keyword evidence="6" id="KW-1185">Reference proteome</keyword>
<name>A0A804HY52_MUSAM</name>
<dbReference type="GO" id="GO:0007166">
    <property type="term" value="P:cell surface receptor signaling pathway"/>
    <property type="evidence" value="ECO:0007669"/>
    <property type="project" value="InterPro"/>
</dbReference>
<dbReference type="GO" id="GO:0005524">
    <property type="term" value="F:ATP binding"/>
    <property type="evidence" value="ECO:0007669"/>
    <property type="project" value="UniProtKB-KW"/>
</dbReference>
<reference evidence="5" key="2">
    <citation type="submission" date="2021-05" db="UniProtKB">
        <authorList>
            <consortium name="EnsemblPlants"/>
        </authorList>
    </citation>
    <scope>IDENTIFICATION</scope>
    <source>
        <strain evidence="5">subsp. malaccensis</strain>
    </source>
</reference>
<dbReference type="EMBL" id="HG996467">
    <property type="protein sequence ID" value="CAG1860770.1"/>
    <property type="molecule type" value="Genomic_DNA"/>
</dbReference>
<evidence type="ECO:0000313" key="6">
    <source>
        <dbReference type="Proteomes" id="UP000012960"/>
    </source>
</evidence>
<sequence>MDEGRTKEFAREMLILSQINHKNLIKILGCCLEVEVPMLVYEFIPDGTLFRCISTDAYKRK</sequence>
<evidence type="ECO:0000313" key="5">
    <source>
        <dbReference type="EnsemblPlants" id="Ma02_p01460.1"/>
    </source>
</evidence>
<dbReference type="Gene3D" id="1.10.510.10">
    <property type="entry name" value="Transferase(Phosphotransferase) domain 1"/>
    <property type="match status" value="1"/>
</dbReference>
<keyword evidence="2" id="KW-0067">ATP-binding</keyword>